<dbReference type="GO" id="GO:0016791">
    <property type="term" value="F:phosphatase activity"/>
    <property type="evidence" value="ECO:0007669"/>
    <property type="project" value="TreeGrafter"/>
</dbReference>
<comment type="similarity">
    <text evidence="1">Belongs to the histidine acid phosphatase family.</text>
</comment>
<dbReference type="CDD" id="cd07061">
    <property type="entry name" value="HP_HAP_like"/>
    <property type="match status" value="1"/>
</dbReference>
<evidence type="ECO:0000313" key="3">
    <source>
        <dbReference type="EMBL" id="KAJ2806225.1"/>
    </source>
</evidence>
<proteinExistence type="inferred from homology"/>
<dbReference type="InterPro" id="IPR029033">
    <property type="entry name" value="His_PPase_superfam"/>
</dbReference>
<keyword evidence="2" id="KW-0732">Signal</keyword>
<keyword evidence="4" id="KW-1185">Reference proteome</keyword>
<evidence type="ECO:0000313" key="4">
    <source>
        <dbReference type="Proteomes" id="UP001140094"/>
    </source>
</evidence>
<feature type="signal peptide" evidence="2">
    <location>
        <begin position="1"/>
        <end position="18"/>
    </location>
</feature>
<accession>A0A9W8I3S5</accession>
<evidence type="ECO:0000256" key="2">
    <source>
        <dbReference type="SAM" id="SignalP"/>
    </source>
</evidence>
<name>A0A9W8I3S5_9FUNG</name>
<dbReference type="InterPro" id="IPR033379">
    <property type="entry name" value="Acid_Pase_AS"/>
</dbReference>
<dbReference type="PROSITE" id="PS00616">
    <property type="entry name" value="HIS_ACID_PHOSPHAT_1"/>
    <property type="match status" value="1"/>
</dbReference>
<dbReference type="SUPFAM" id="SSF53254">
    <property type="entry name" value="Phosphoglycerate mutase-like"/>
    <property type="match status" value="1"/>
</dbReference>
<evidence type="ECO:0000256" key="1">
    <source>
        <dbReference type="ARBA" id="ARBA00005375"/>
    </source>
</evidence>
<dbReference type="Pfam" id="PF00328">
    <property type="entry name" value="His_Phos_2"/>
    <property type="match status" value="1"/>
</dbReference>
<comment type="caution">
    <text evidence="3">The sequence shown here is derived from an EMBL/GenBank/DDBJ whole genome shotgun (WGS) entry which is preliminary data.</text>
</comment>
<dbReference type="PANTHER" id="PTHR11567">
    <property type="entry name" value="ACID PHOSPHATASE-RELATED"/>
    <property type="match status" value="1"/>
</dbReference>
<dbReference type="EMBL" id="JANBUO010000212">
    <property type="protein sequence ID" value="KAJ2806225.1"/>
    <property type="molecule type" value="Genomic_DNA"/>
</dbReference>
<dbReference type="OrthoDB" id="10257284at2759"/>
<dbReference type="Proteomes" id="UP001140094">
    <property type="component" value="Unassembled WGS sequence"/>
</dbReference>
<dbReference type="Gene3D" id="3.40.50.1240">
    <property type="entry name" value="Phosphoglycerate mutase-like"/>
    <property type="match status" value="1"/>
</dbReference>
<sequence>MHLFTISVVTVAAAAATAARLEATPNSAFDTDVANYTYDASSYSYCDPGYPSAQSYSEVPGAKLELLQLVVRHGDRTPVNLIANEATTWTCDGTEENIYLHAAGESEKNTTGSFKQIIEIPEWNGKFGFSNHLWRGSCESGELTDRGKHQHNHLGSQLRSIYVDKLGFLPRELNSTDEVYARTTMVWRTKNSAESLFGGLWPKRAITPAKAIPLHSYPERIETMYGNTARCPKLSSLMAQMVDSAGYQKFLRDQGPLMTRLSGIFGVHGSGWDDGWDHYFDVLNARQCHGMDLPCSSSDVPGSTQISGQQCATADDVAQVSHNANYEFAYKYRDHPLAQTYTRLNIGSFVGTLREQMESHIAGKAGNLKFALYSGHDSTIWPLLVLLGADDKSILWPPYASNLALELWKKHDGGRVVRVIFNGQVLRLKENWCDMNACPLEKFFARINDYIPSDITAECNAA</sequence>
<dbReference type="InterPro" id="IPR050645">
    <property type="entry name" value="Histidine_acid_phosphatase"/>
</dbReference>
<dbReference type="PANTHER" id="PTHR11567:SF195">
    <property type="entry name" value="ACID PHOSPHATASE, PUTATIVE (AFU_ORTHOLOGUE AFUA_3G14570)-RELATED"/>
    <property type="match status" value="1"/>
</dbReference>
<gene>
    <name evidence="3" type="ORF">H4R20_001769</name>
</gene>
<organism evidence="3 4">
    <name type="scientific">Coemansia guatemalensis</name>
    <dbReference type="NCBI Taxonomy" id="2761395"/>
    <lineage>
        <taxon>Eukaryota</taxon>
        <taxon>Fungi</taxon>
        <taxon>Fungi incertae sedis</taxon>
        <taxon>Zoopagomycota</taxon>
        <taxon>Kickxellomycotina</taxon>
        <taxon>Kickxellomycetes</taxon>
        <taxon>Kickxellales</taxon>
        <taxon>Kickxellaceae</taxon>
        <taxon>Coemansia</taxon>
    </lineage>
</organism>
<dbReference type="InterPro" id="IPR000560">
    <property type="entry name" value="His_Pase_clade-2"/>
</dbReference>
<protein>
    <recommendedName>
        <fullName evidence="5">Phosphoglycerate mutase-like protein</fullName>
    </recommendedName>
</protein>
<feature type="chain" id="PRO_5040855977" description="Phosphoglycerate mutase-like protein" evidence="2">
    <location>
        <begin position="19"/>
        <end position="462"/>
    </location>
</feature>
<reference evidence="3" key="1">
    <citation type="submission" date="2022-07" db="EMBL/GenBank/DDBJ databases">
        <title>Phylogenomic reconstructions and comparative analyses of Kickxellomycotina fungi.</title>
        <authorList>
            <person name="Reynolds N.K."/>
            <person name="Stajich J.E."/>
            <person name="Barry K."/>
            <person name="Grigoriev I.V."/>
            <person name="Crous P."/>
            <person name="Smith M.E."/>
        </authorList>
    </citation>
    <scope>NUCLEOTIDE SEQUENCE</scope>
    <source>
        <strain evidence="3">NRRL 1565</strain>
    </source>
</reference>
<dbReference type="AlphaFoldDB" id="A0A9W8I3S5"/>
<evidence type="ECO:0008006" key="5">
    <source>
        <dbReference type="Google" id="ProtNLM"/>
    </source>
</evidence>